<dbReference type="EMBL" id="CAQJ01000028">
    <property type="protein sequence ID" value="CCQ90102.1"/>
    <property type="molecule type" value="Genomic_DNA"/>
</dbReference>
<comment type="caution">
    <text evidence="2">The sequence shown here is derived from an EMBL/GenBank/DDBJ whole genome shotgun (WGS) entry which is preliminary data.</text>
</comment>
<evidence type="ECO:0000313" key="2">
    <source>
        <dbReference type="EMBL" id="CCQ90102.1"/>
    </source>
</evidence>
<dbReference type="InterPro" id="IPR008869">
    <property type="entry name" value="MlaC/ttg2D"/>
</dbReference>
<feature type="signal peptide" evidence="1">
    <location>
        <begin position="1"/>
        <end position="19"/>
    </location>
</feature>
<dbReference type="PANTHER" id="PTHR36573:SF1">
    <property type="entry name" value="INTERMEMBRANE PHOSPHOLIPID TRANSPORT SYSTEM BINDING PROTEIN MLAC"/>
    <property type="match status" value="1"/>
</dbReference>
<dbReference type="FunCoup" id="M1ZA55">
    <property type="interactions" value="96"/>
</dbReference>
<dbReference type="Gene3D" id="3.10.450.710">
    <property type="entry name" value="Tgt2/MlaC"/>
    <property type="match status" value="1"/>
</dbReference>
<sequence length="197" mass="22545">MTLGLCLLTALFTATPARAESPQEAVKYLLATIQQVKEVESLSPEEAKANRRHMDRALTYLDVAEVSKQTLGKHWQRRSPEERQQFTQLLGELFRYVAFPNSAKFFRELKIEYKGNSKDGNAATVPVLVHHKDEGEIRIDFDLLESTSRWRVVDVILDGVSMRNNLRTQFYQILKKEDFAGLMARMQERLDTARGGG</sequence>
<dbReference type="AlphaFoldDB" id="M1ZA55"/>
<gene>
    <name evidence="2" type="ORF">NITGR_250015</name>
</gene>
<dbReference type="InParanoid" id="M1ZA55"/>
<dbReference type="HOGENOM" id="CLU_094502_2_0_0"/>
<dbReference type="PANTHER" id="PTHR36573">
    <property type="entry name" value="INTERMEMBRANE PHOSPHOLIPID TRANSPORT SYSTEM BINDING PROTEIN MLAC"/>
    <property type="match status" value="1"/>
</dbReference>
<feature type="chain" id="PRO_5004019627" description="ABC transporter substrate-binding protein" evidence="1">
    <location>
        <begin position="20"/>
        <end position="197"/>
    </location>
</feature>
<evidence type="ECO:0008006" key="4">
    <source>
        <dbReference type="Google" id="ProtNLM"/>
    </source>
</evidence>
<dbReference type="Proteomes" id="UP000011704">
    <property type="component" value="Unassembled WGS sequence"/>
</dbReference>
<protein>
    <recommendedName>
        <fullName evidence="4">ABC transporter substrate-binding protein</fullName>
    </recommendedName>
</protein>
<evidence type="ECO:0000256" key="1">
    <source>
        <dbReference type="SAM" id="SignalP"/>
    </source>
</evidence>
<organism evidence="2 3">
    <name type="scientific">Nitrospina gracilis (strain 3/211)</name>
    <dbReference type="NCBI Taxonomy" id="1266370"/>
    <lineage>
        <taxon>Bacteria</taxon>
        <taxon>Pseudomonadati</taxon>
        <taxon>Nitrospinota/Tectimicrobiota group</taxon>
        <taxon>Nitrospinota</taxon>
        <taxon>Nitrospinia</taxon>
        <taxon>Nitrospinales</taxon>
        <taxon>Nitrospinaceae</taxon>
        <taxon>Nitrospina</taxon>
    </lineage>
</organism>
<evidence type="ECO:0000313" key="3">
    <source>
        <dbReference type="Proteomes" id="UP000011704"/>
    </source>
</evidence>
<name>M1ZA55_NITG3</name>
<reference evidence="2 3" key="1">
    <citation type="journal article" date="2013" name="Front. Microbiol.">
        <title>The genome of Nitrospina gracilis illuminates the metabolism and evolution of the major marine nitrite oxidizer.</title>
        <authorList>
            <person name="Luecker S."/>
            <person name="Nowka B."/>
            <person name="Rattei T."/>
            <person name="Spieck E."/>
            <person name="and Daims H."/>
        </authorList>
    </citation>
    <scope>NUCLEOTIDE SEQUENCE [LARGE SCALE GENOMIC DNA]</scope>
    <source>
        <strain evidence="2 3">3/211</strain>
    </source>
</reference>
<dbReference type="InterPro" id="IPR042245">
    <property type="entry name" value="Tgt2/MlaC_sf"/>
</dbReference>
<keyword evidence="1" id="KW-0732">Signal</keyword>
<dbReference type="Pfam" id="PF05494">
    <property type="entry name" value="MlaC"/>
    <property type="match status" value="1"/>
</dbReference>
<proteinExistence type="predicted"/>
<keyword evidence="3" id="KW-1185">Reference proteome</keyword>
<accession>M1ZA55</accession>
<dbReference type="STRING" id="1266370.NITGR_250015"/>